<dbReference type="Proteomes" id="UP001434883">
    <property type="component" value="Unassembled WGS sequence"/>
</dbReference>
<feature type="region of interest" description="Disordered" evidence="1">
    <location>
        <begin position="1"/>
        <end position="25"/>
    </location>
</feature>
<evidence type="ECO:0000313" key="2">
    <source>
        <dbReference type="EMBL" id="MEQ2217733.1"/>
    </source>
</evidence>
<evidence type="ECO:0000256" key="1">
    <source>
        <dbReference type="SAM" id="MobiDB-lite"/>
    </source>
</evidence>
<sequence length="122" mass="13922">MGKVRTSHPMEGFKNKSNRWQRTGKSTCSLTANGVILKGQEKTRGHKRMHPRHVFEDASAINLYKPSLIIRGIEKQQPSEGEEKIMCCSENKDNSVKTRKAGNPQNHYEYEKKNCPPRILGN</sequence>
<reference evidence="2 3" key="1">
    <citation type="submission" date="2021-06" db="EMBL/GenBank/DDBJ databases">
        <authorList>
            <person name="Palmer J.M."/>
        </authorList>
    </citation>
    <scope>NUCLEOTIDE SEQUENCE [LARGE SCALE GENOMIC DNA]</scope>
    <source>
        <strain evidence="2 3">XC_2019</strain>
        <tissue evidence="2">Muscle</tissue>
    </source>
</reference>
<gene>
    <name evidence="2" type="ORF">XENOCAPTIV_021189</name>
</gene>
<keyword evidence="3" id="KW-1185">Reference proteome</keyword>
<proteinExistence type="predicted"/>
<feature type="region of interest" description="Disordered" evidence="1">
    <location>
        <begin position="31"/>
        <end position="50"/>
    </location>
</feature>
<protein>
    <submittedName>
        <fullName evidence="2">Uncharacterized protein</fullName>
    </submittedName>
</protein>
<evidence type="ECO:0000313" key="3">
    <source>
        <dbReference type="Proteomes" id="UP001434883"/>
    </source>
</evidence>
<organism evidence="2 3">
    <name type="scientific">Xenoophorus captivus</name>
    <dbReference type="NCBI Taxonomy" id="1517983"/>
    <lineage>
        <taxon>Eukaryota</taxon>
        <taxon>Metazoa</taxon>
        <taxon>Chordata</taxon>
        <taxon>Craniata</taxon>
        <taxon>Vertebrata</taxon>
        <taxon>Euteleostomi</taxon>
        <taxon>Actinopterygii</taxon>
        <taxon>Neopterygii</taxon>
        <taxon>Teleostei</taxon>
        <taxon>Neoteleostei</taxon>
        <taxon>Acanthomorphata</taxon>
        <taxon>Ovalentaria</taxon>
        <taxon>Atherinomorphae</taxon>
        <taxon>Cyprinodontiformes</taxon>
        <taxon>Goodeidae</taxon>
        <taxon>Xenoophorus</taxon>
    </lineage>
</organism>
<feature type="region of interest" description="Disordered" evidence="1">
    <location>
        <begin position="95"/>
        <end position="122"/>
    </location>
</feature>
<accession>A0ABV0SDN6</accession>
<dbReference type="EMBL" id="JAHRIN010076081">
    <property type="protein sequence ID" value="MEQ2217733.1"/>
    <property type="molecule type" value="Genomic_DNA"/>
</dbReference>
<comment type="caution">
    <text evidence="2">The sequence shown here is derived from an EMBL/GenBank/DDBJ whole genome shotgun (WGS) entry which is preliminary data.</text>
</comment>
<name>A0ABV0SDN6_9TELE</name>